<protein>
    <submittedName>
        <fullName evidence="3">Uncharacterized protein</fullName>
    </submittedName>
</protein>
<feature type="transmembrane region" description="Helical" evidence="2">
    <location>
        <begin position="146"/>
        <end position="163"/>
    </location>
</feature>
<evidence type="ECO:0000313" key="3">
    <source>
        <dbReference type="EMBL" id="SVA29209.1"/>
    </source>
</evidence>
<feature type="transmembrane region" description="Helical" evidence="2">
    <location>
        <begin position="122"/>
        <end position="139"/>
    </location>
</feature>
<keyword evidence="2" id="KW-0812">Transmembrane</keyword>
<accession>A0A381UM51</accession>
<organism evidence="3">
    <name type="scientific">marine metagenome</name>
    <dbReference type="NCBI Taxonomy" id="408172"/>
    <lineage>
        <taxon>unclassified sequences</taxon>
        <taxon>metagenomes</taxon>
        <taxon>ecological metagenomes</taxon>
    </lineage>
</organism>
<reference evidence="3" key="1">
    <citation type="submission" date="2018-05" db="EMBL/GenBank/DDBJ databases">
        <authorList>
            <person name="Lanie J.A."/>
            <person name="Ng W.-L."/>
            <person name="Kazmierczak K.M."/>
            <person name="Andrzejewski T.M."/>
            <person name="Davidsen T.M."/>
            <person name="Wayne K.J."/>
            <person name="Tettelin H."/>
            <person name="Glass J.I."/>
            <person name="Rusch D."/>
            <person name="Podicherti R."/>
            <person name="Tsui H.-C.T."/>
            <person name="Winkler M.E."/>
        </authorList>
    </citation>
    <scope>NUCLEOTIDE SEQUENCE</scope>
</reference>
<dbReference type="AlphaFoldDB" id="A0A381UM51"/>
<proteinExistence type="predicted"/>
<keyword evidence="2" id="KW-0472">Membrane</keyword>
<evidence type="ECO:0000256" key="2">
    <source>
        <dbReference type="SAM" id="Phobius"/>
    </source>
</evidence>
<keyword evidence="2" id="KW-1133">Transmembrane helix</keyword>
<gene>
    <name evidence="3" type="ORF">METZ01_LOCUS82063</name>
</gene>
<feature type="transmembrane region" description="Helical" evidence="2">
    <location>
        <begin position="277"/>
        <end position="299"/>
    </location>
</feature>
<sequence>MAEDNATDQGTGDTAHLYEGKTVSSAPPSRRKAAGRLKSSTEIPKDSIPEVHVPTVIEAFFGGPIVNTTKFLPPDRMVASLQMGSAGVLLILSMLTFMVTPVSGTAWFALSNMLGMQTLGGVLHLLIILSGLIGGLYGIFQRDQRALLVSYALLILVTLRFAGSKVDFGIDFLPEGEIYQKMLLLLYAVFLVMYMELTSGIIRFSMLDTSIRTGEVYVMQVTNITSRYHKSLLITPVIAASVAGLTLLINLIIPAFVGIFDDVSALRLRESVELTSVYGVALGTVMVFTVIAAMFAVNLPLRIQQMREKNV</sequence>
<evidence type="ECO:0000256" key="1">
    <source>
        <dbReference type="SAM" id="MobiDB-lite"/>
    </source>
</evidence>
<feature type="transmembrane region" description="Helical" evidence="2">
    <location>
        <begin position="86"/>
        <end position="110"/>
    </location>
</feature>
<name>A0A381UM51_9ZZZZ</name>
<feature type="region of interest" description="Disordered" evidence="1">
    <location>
        <begin position="1"/>
        <end position="41"/>
    </location>
</feature>
<dbReference type="EMBL" id="UINC01006715">
    <property type="protein sequence ID" value="SVA29209.1"/>
    <property type="molecule type" value="Genomic_DNA"/>
</dbReference>
<feature type="transmembrane region" description="Helical" evidence="2">
    <location>
        <begin position="183"/>
        <end position="202"/>
    </location>
</feature>
<feature type="transmembrane region" description="Helical" evidence="2">
    <location>
        <begin position="232"/>
        <end position="257"/>
    </location>
</feature>